<evidence type="ECO:0000256" key="4">
    <source>
        <dbReference type="ARBA" id="ARBA00022692"/>
    </source>
</evidence>
<feature type="transmembrane region" description="Helical" evidence="9">
    <location>
        <begin position="489"/>
        <end position="509"/>
    </location>
</feature>
<feature type="transmembrane region" description="Helical" evidence="9">
    <location>
        <begin position="574"/>
        <end position="595"/>
    </location>
</feature>
<feature type="region of interest" description="Disordered" evidence="8">
    <location>
        <begin position="104"/>
        <end position="158"/>
    </location>
</feature>
<dbReference type="PANTHER" id="PTHR22950">
    <property type="entry name" value="AMINO ACID TRANSPORTER"/>
    <property type="match status" value="1"/>
</dbReference>
<comment type="caution">
    <text evidence="11">The sequence shown here is derived from an EMBL/GenBank/DDBJ whole genome shotgun (WGS) entry which is preliminary data.</text>
</comment>
<keyword evidence="7 9" id="KW-0472">Membrane</keyword>
<feature type="transmembrane region" description="Helical" evidence="9">
    <location>
        <begin position="343"/>
        <end position="360"/>
    </location>
</feature>
<feature type="transmembrane region" description="Helical" evidence="9">
    <location>
        <begin position="548"/>
        <end position="568"/>
    </location>
</feature>
<reference evidence="11 12" key="1">
    <citation type="submission" date="2020-01" db="EMBL/GenBank/DDBJ databases">
        <title>Aspergillus terreus IFO 6365 whole genome shotgun sequence.</title>
        <authorList>
            <person name="Kanamasa S."/>
            <person name="Takahashi H."/>
        </authorList>
    </citation>
    <scope>NUCLEOTIDE SEQUENCE [LARGE SCALE GENOMIC DNA]</scope>
    <source>
        <strain evidence="11 12">IFO 6365</strain>
    </source>
</reference>
<feature type="compositionally biased region" description="Basic and acidic residues" evidence="8">
    <location>
        <begin position="141"/>
        <end position="151"/>
    </location>
</feature>
<evidence type="ECO:0000256" key="3">
    <source>
        <dbReference type="ARBA" id="ARBA00022448"/>
    </source>
</evidence>
<feature type="compositionally biased region" description="Acidic residues" evidence="8">
    <location>
        <begin position="1"/>
        <end position="13"/>
    </location>
</feature>
<evidence type="ECO:0000256" key="6">
    <source>
        <dbReference type="ARBA" id="ARBA00022989"/>
    </source>
</evidence>
<comment type="subcellular location">
    <subcellularLocation>
        <location evidence="1">Membrane</location>
        <topology evidence="1">Multi-pass membrane protein</topology>
    </subcellularLocation>
</comment>
<dbReference type="EMBL" id="BLJY01000017">
    <property type="protein sequence ID" value="GFF21879.1"/>
    <property type="molecule type" value="Genomic_DNA"/>
</dbReference>
<protein>
    <submittedName>
        <fullName evidence="11">Putative transporter</fullName>
    </submittedName>
</protein>
<feature type="transmembrane region" description="Helical" evidence="9">
    <location>
        <begin position="309"/>
        <end position="331"/>
    </location>
</feature>
<dbReference type="GO" id="GO:0015179">
    <property type="term" value="F:L-amino acid transmembrane transporter activity"/>
    <property type="evidence" value="ECO:0007669"/>
    <property type="project" value="TreeGrafter"/>
</dbReference>
<dbReference type="Proteomes" id="UP000452235">
    <property type="component" value="Unassembled WGS sequence"/>
</dbReference>
<evidence type="ECO:0000256" key="1">
    <source>
        <dbReference type="ARBA" id="ARBA00004141"/>
    </source>
</evidence>
<evidence type="ECO:0000256" key="9">
    <source>
        <dbReference type="SAM" id="Phobius"/>
    </source>
</evidence>
<feature type="domain" description="Amino acid transporter transmembrane" evidence="10">
    <location>
        <begin position="230"/>
        <end position="624"/>
    </location>
</feature>
<evidence type="ECO:0000256" key="5">
    <source>
        <dbReference type="ARBA" id="ARBA00022970"/>
    </source>
</evidence>
<proteinExistence type="inferred from homology"/>
<organism evidence="11 12">
    <name type="scientific">Aspergillus terreus</name>
    <dbReference type="NCBI Taxonomy" id="33178"/>
    <lineage>
        <taxon>Eukaryota</taxon>
        <taxon>Fungi</taxon>
        <taxon>Dikarya</taxon>
        <taxon>Ascomycota</taxon>
        <taxon>Pezizomycotina</taxon>
        <taxon>Eurotiomycetes</taxon>
        <taxon>Eurotiomycetidae</taxon>
        <taxon>Eurotiales</taxon>
        <taxon>Aspergillaceae</taxon>
        <taxon>Aspergillus</taxon>
        <taxon>Aspergillus subgen. Circumdati</taxon>
    </lineage>
</organism>
<keyword evidence="4 9" id="KW-0812">Transmembrane</keyword>
<evidence type="ECO:0000259" key="10">
    <source>
        <dbReference type="Pfam" id="PF01490"/>
    </source>
</evidence>
<evidence type="ECO:0000313" key="12">
    <source>
        <dbReference type="Proteomes" id="UP000452235"/>
    </source>
</evidence>
<keyword evidence="5" id="KW-0029">Amino-acid transport</keyword>
<evidence type="ECO:0000256" key="7">
    <source>
        <dbReference type="ARBA" id="ARBA00023136"/>
    </source>
</evidence>
<feature type="transmembrane region" description="Helical" evidence="9">
    <location>
        <begin position="607"/>
        <end position="628"/>
    </location>
</feature>
<feature type="transmembrane region" description="Helical" evidence="9">
    <location>
        <begin position="409"/>
        <end position="434"/>
    </location>
</feature>
<keyword evidence="3" id="KW-0813">Transport</keyword>
<dbReference type="AlphaFoldDB" id="A0A5M3ZEE0"/>
<accession>A0A5M3ZEE0</accession>
<evidence type="ECO:0000256" key="8">
    <source>
        <dbReference type="SAM" id="MobiDB-lite"/>
    </source>
</evidence>
<dbReference type="GO" id="GO:0005774">
    <property type="term" value="C:vacuolar membrane"/>
    <property type="evidence" value="ECO:0007669"/>
    <property type="project" value="TreeGrafter"/>
</dbReference>
<dbReference type="PANTHER" id="PTHR22950:SF692">
    <property type="entry name" value="TRANSMEMBRANE AMINO ACID TRANSPORTER FAMILY PROTEIN"/>
    <property type="match status" value="1"/>
</dbReference>
<gene>
    <name evidence="11" type="ORF">ATEIFO6365_0017004100</name>
</gene>
<feature type="transmembrane region" description="Helical" evidence="9">
    <location>
        <begin position="261"/>
        <end position="283"/>
    </location>
</feature>
<keyword evidence="12" id="KW-1185">Reference proteome</keyword>
<feature type="transmembrane region" description="Helical" evidence="9">
    <location>
        <begin position="446"/>
        <end position="469"/>
    </location>
</feature>
<keyword evidence="6 9" id="KW-1133">Transmembrane helix</keyword>
<feature type="transmembrane region" description="Helical" evidence="9">
    <location>
        <begin position="367"/>
        <end position="389"/>
    </location>
</feature>
<sequence length="636" mass="69390">MLGYSDDEAEFEGLENHGSTTQGLRIPDSSHFTSSIYPRGNSVGSTGYAAPDLDLQRSRSASFSVRFREAGGVNSINNFARSWQRAAAFPEVIPRRSSFVAVDSDDDLATSPGVQPGRSSRVYSQDADLERPLLGPYGQTSDEHGPDDQGHSKKGFPASSILGSSFDRSLGASYGTISSRVSESARRHAIQFHREHQALADAPIDSDAEPLLVKQVQHEDGTRENIVIGQSTVPQTIFNSVNVLIGVGLLSLPLAMKQAGWLLGLLFLFFAAVTTSYTAKVLAKCLDVDRSLVTYADLAYISFGHHARLVISLLFCLELVGACVALVVLFADSLHVLVPGLSIFQWKMICGAMLIPLNFVPLRFLSVTSILGILSCTSIVLLIFIDGLIKPNAPGSLLQPSRTYLFPDSWSTVPLSFGLIMSPWGGHGVFPNIYKDMRHPHKYGKSLWVTYLFTYSLDSVMAVVGWVMFGDGVLDEITANVLQMNGYPQALSICIIIFIAIIPITKVPLNCRPLVATMEVLCGLGPHSAPVSNHHQGWKGIVRQSSQIIVRIFVVALIVVMAIVFPAFDRIMALMGSALCFTICIILPLAFYLKIFGKEIGPRERILDWFLLIVSTILAVTGTVWAFLPEELISRA</sequence>
<dbReference type="OrthoDB" id="655540at2759"/>
<dbReference type="Pfam" id="PF01490">
    <property type="entry name" value="Aa_trans"/>
    <property type="match status" value="1"/>
</dbReference>
<name>A0A5M3ZEE0_ASPTE</name>
<evidence type="ECO:0000256" key="2">
    <source>
        <dbReference type="ARBA" id="ARBA00008066"/>
    </source>
</evidence>
<evidence type="ECO:0000313" key="11">
    <source>
        <dbReference type="EMBL" id="GFF21879.1"/>
    </source>
</evidence>
<dbReference type="VEuPathDB" id="FungiDB:ATEG_09465"/>
<dbReference type="InterPro" id="IPR013057">
    <property type="entry name" value="AA_transpt_TM"/>
</dbReference>
<feature type="region of interest" description="Disordered" evidence="8">
    <location>
        <begin position="1"/>
        <end position="43"/>
    </location>
</feature>
<comment type="similarity">
    <text evidence="2">Belongs to the amino acid/polyamine transporter 2 family.</text>
</comment>